<name>A0A0C1EX58_9FLAO</name>
<protein>
    <recommendedName>
        <fullName evidence="4">RING-type E3 ubiquitin transferase</fullName>
    </recommendedName>
</protein>
<keyword evidence="1" id="KW-1133">Transmembrane helix</keyword>
<dbReference type="RefSeq" id="WP_039354941.1">
    <property type="nucleotide sequence ID" value="NZ_FOLA01000021.1"/>
</dbReference>
<keyword evidence="1" id="KW-0472">Membrane</keyword>
<reference evidence="2 3" key="1">
    <citation type="submission" date="2014-10" db="EMBL/GenBank/DDBJ databases">
        <title>Kaistella jeonii genome.</title>
        <authorList>
            <person name="Clayton J.T."/>
            <person name="Newman J.D."/>
        </authorList>
    </citation>
    <scope>NUCLEOTIDE SEQUENCE [LARGE SCALE GENOMIC DNA]</scope>
    <source>
        <strain evidence="2 3">DSM 17048</strain>
    </source>
</reference>
<dbReference type="OrthoDB" id="5386209at2"/>
<dbReference type="Proteomes" id="UP000031473">
    <property type="component" value="Unassembled WGS sequence"/>
</dbReference>
<keyword evidence="1" id="KW-0812">Transmembrane</keyword>
<evidence type="ECO:0000256" key="1">
    <source>
        <dbReference type="SAM" id="Phobius"/>
    </source>
</evidence>
<evidence type="ECO:0008006" key="4">
    <source>
        <dbReference type="Google" id="ProtNLM"/>
    </source>
</evidence>
<feature type="transmembrane region" description="Helical" evidence="1">
    <location>
        <begin position="62"/>
        <end position="80"/>
    </location>
</feature>
<sequence>MFEITLQMLPILILFSFAIALFHTVIITGLFELNLKPTWIFFVIDPLLLILAFFLLPQYSGIVFIALFLSVFLLGIIGFVKEGFESVVEKFRESRAQKKPVWKILLGGFMILFFYLGFFYFGIYTFFIIFFLIIMSSVLPSNKNRYFFYQRNLPTSKIKSAAVGLAEICGKAKALEYVISPVSSAKCVGCIYTVDEITHSTDKDGETSTSYREISRKIDFNKFLLNDDSGSIEVHPEKLEWINFPAATESERSSRRYREFILDEKTEVLLVGQVFYEGAKNIFRYDENTKVFGMALLEVVNFANKWRPLKLRAVATVLCVALFTAFILIIPMKVQGTKLIIKSVNFQEQFFKNPFDFFN</sequence>
<evidence type="ECO:0000313" key="2">
    <source>
        <dbReference type="EMBL" id="KIA85452.1"/>
    </source>
</evidence>
<proteinExistence type="predicted"/>
<feature type="transmembrane region" description="Helical" evidence="1">
    <location>
        <begin position="6"/>
        <end position="31"/>
    </location>
</feature>
<feature type="transmembrane region" description="Helical" evidence="1">
    <location>
        <begin position="38"/>
        <end position="56"/>
    </location>
</feature>
<feature type="transmembrane region" description="Helical" evidence="1">
    <location>
        <begin position="101"/>
        <end position="118"/>
    </location>
</feature>
<organism evidence="2 3">
    <name type="scientific">Kaistella jeonii</name>
    <dbReference type="NCBI Taxonomy" id="266749"/>
    <lineage>
        <taxon>Bacteria</taxon>
        <taxon>Pseudomonadati</taxon>
        <taxon>Bacteroidota</taxon>
        <taxon>Flavobacteriia</taxon>
        <taxon>Flavobacteriales</taxon>
        <taxon>Weeksellaceae</taxon>
        <taxon>Chryseobacterium group</taxon>
        <taxon>Kaistella</taxon>
    </lineage>
</organism>
<dbReference type="EMBL" id="JSYL01000019">
    <property type="protein sequence ID" value="KIA85452.1"/>
    <property type="molecule type" value="Genomic_DNA"/>
</dbReference>
<accession>A0A0C1EX58</accession>
<keyword evidence="3" id="KW-1185">Reference proteome</keyword>
<gene>
    <name evidence="2" type="ORF">OA86_14730</name>
</gene>
<feature type="transmembrane region" description="Helical" evidence="1">
    <location>
        <begin position="124"/>
        <end position="141"/>
    </location>
</feature>
<comment type="caution">
    <text evidence="2">The sequence shown here is derived from an EMBL/GenBank/DDBJ whole genome shotgun (WGS) entry which is preliminary data.</text>
</comment>
<evidence type="ECO:0000313" key="3">
    <source>
        <dbReference type="Proteomes" id="UP000031473"/>
    </source>
</evidence>
<feature type="transmembrane region" description="Helical" evidence="1">
    <location>
        <begin position="313"/>
        <end position="332"/>
    </location>
</feature>
<dbReference type="AlphaFoldDB" id="A0A0C1EX58"/>
<dbReference type="STRING" id="266749.SAMN05421876_1219"/>